<dbReference type="Gene3D" id="1.10.4030.10">
    <property type="entry name" value="Porin chaperone SurA, peptide-binding domain"/>
    <property type="match status" value="1"/>
</dbReference>
<organism evidence="8 9">
    <name type="scientific">Francisella uliginis</name>
    <dbReference type="NCBI Taxonomy" id="573570"/>
    <lineage>
        <taxon>Bacteria</taxon>
        <taxon>Pseudomonadati</taxon>
        <taxon>Pseudomonadota</taxon>
        <taxon>Gammaproteobacteria</taxon>
        <taxon>Thiotrichales</taxon>
        <taxon>Francisellaceae</taxon>
        <taxon>Francisella</taxon>
    </lineage>
</organism>
<keyword evidence="1" id="KW-0732">Signal</keyword>
<dbReference type="STRING" id="573570.F7310_02995"/>
<evidence type="ECO:0000256" key="3">
    <source>
        <dbReference type="ARBA" id="ARBA00023110"/>
    </source>
</evidence>
<evidence type="ECO:0000256" key="2">
    <source>
        <dbReference type="ARBA" id="ARBA00022764"/>
    </source>
</evidence>
<dbReference type="Proteomes" id="UP000184222">
    <property type="component" value="Chromosome"/>
</dbReference>
<keyword evidence="4" id="KW-0143">Chaperone</keyword>
<keyword evidence="2" id="KW-0574">Periplasm</keyword>
<dbReference type="KEGG" id="frx:F7310_02995"/>
<sequence>MKKVFIFILSISIFTYGYCDVSSSLFQNAFGPGANNSTLSQPTPSSNSKQLINKTVAIVNNKPITSFELNEEVAKLQAAQGINPNLTPASLDLKRKALQSLIAQAVLVQLAQQNNINVSNAQIDNTIKDIAAKNGISEESLKLNIEAAGMSFDSYKDRIRKQLMVNQLQKQAISQQVYVSPEEIQKYIKKHQEEFDREMQPIKIYTLKNFIVALPDSKKARQKKIDQFKKLAIAVNKGLIDFSEMTKQFSEAPNASSGGQLSQQVKFDSIPEIYKSHVKDLKDHQVSQPFVINHTLQMIYIDNLDEHAPILSKNVKKYYVHAIEIKLSSGMTEKGAKDALDRARLAIQSGQPFSQVAEKYNQDYDHADGNFKWVSKLDTPPSIPPAAFAQLGQLKKGELSEAFQADAKTWMIIKYTKVKEYDAVKELEEQKALEAIFANKAQEVYKTWLTSIKDDAYIEILQKNLKTPELY</sequence>
<dbReference type="InterPro" id="IPR046357">
    <property type="entry name" value="PPIase_dom_sf"/>
</dbReference>
<dbReference type="SUPFAM" id="SSF54534">
    <property type="entry name" value="FKBP-like"/>
    <property type="match status" value="2"/>
</dbReference>
<evidence type="ECO:0000256" key="5">
    <source>
        <dbReference type="ARBA" id="ARBA00023235"/>
    </source>
</evidence>
<dbReference type="AlphaFoldDB" id="A0A1L4BRC0"/>
<dbReference type="RefSeq" id="WP_072711668.1">
    <property type="nucleotide sequence ID" value="NZ_CP016796.1"/>
</dbReference>
<keyword evidence="3 6" id="KW-0697">Rotamase</keyword>
<accession>A0A1L4BRC0</accession>
<dbReference type="PROSITE" id="PS50198">
    <property type="entry name" value="PPIC_PPIASE_2"/>
    <property type="match status" value="1"/>
</dbReference>
<evidence type="ECO:0000256" key="6">
    <source>
        <dbReference type="PROSITE-ProRule" id="PRU00278"/>
    </source>
</evidence>
<dbReference type="Pfam" id="PF09312">
    <property type="entry name" value="SurA_N"/>
    <property type="match status" value="1"/>
</dbReference>
<name>A0A1L4BRC0_9GAMM</name>
<dbReference type="InterPro" id="IPR015391">
    <property type="entry name" value="SurA_N"/>
</dbReference>
<feature type="domain" description="PpiC" evidence="7">
    <location>
        <begin position="202"/>
        <end position="303"/>
    </location>
</feature>
<dbReference type="EMBL" id="CP016796">
    <property type="protein sequence ID" value="API86382.1"/>
    <property type="molecule type" value="Genomic_DNA"/>
</dbReference>
<dbReference type="GO" id="GO:0003755">
    <property type="term" value="F:peptidyl-prolyl cis-trans isomerase activity"/>
    <property type="evidence" value="ECO:0007669"/>
    <property type="project" value="UniProtKB-KW"/>
</dbReference>
<dbReference type="OrthoDB" id="14196at2"/>
<dbReference type="Gene3D" id="3.10.50.40">
    <property type="match status" value="2"/>
</dbReference>
<gene>
    <name evidence="8" type="ORF">F7310_02995</name>
</gene>
<protein>
    <submittedName>
        <fullName evidence="8">Peptidylprolyl isomerase</fullName>
    </submittedName>
</protein>
<dbReference type="InterPro" id="IPR027304">
    <property type="entry name" value="Trigger_fact/SurA_dom_sf"/>
</dbReference>
<evidence type="ECO:0000256" key="1">
    <source>
        <dbReference type="ARBA" id="ARBA00022729"/>
    </source>
</evidence>
<dbReference type="SUPFAM" id="SSF109998">
    <property type="entry name" value="Triger factor/SurA peptide-binding domain-like"/>
    <property type="match status" value="1"/>
</dbReference>
<dbReference type="InterPro" id="IPR050280">
    <property type="entry name" value="OMP_Chaperone_SurA"/>
</dbReference>
<dbReference type="Pfam" id="PF00639">
    <property type="entry name" value="Rotamase"/>
    <property type="match status" value="1"/>
</dbReference>
<keyword evidence="5 6" id="KW-0413">Isomerase</keyword>
<dbReference type="PANTHER" id="PTHR47637">
    <property type="entry name" value="CHAPERONE SURA"/>
    <property type="match status" value="1"/>
</dbReference>
<evidence type="ECO:0000313" key="9">
    <source>
        <dbReference type="Proteomes" id="UP000184222"/>
    </source>
</evidence>
<evidence type="ECO:0000256" key="4">
    <source>
        <dbReference type="ARBA" id="ARBA00023186"/>
    </source>
</evidence>
<evidence type="ECO:0000313" key="8">
    <source>
        <dbReference type="EMBL" id="API86382.1"/>
    </source>
</evidence>
<reference evidence="8 9" key="1">
    <citation type="journal article" date="2016" name="Appl. Environ. Microbiol.">
        <title>Whole genome relationships among Francisella bacteria of diverse origin define new species and provide specific regions for detection.</title>
        <authorList>
            <person name="Challacombe J.F."/>
            <person name="Petersen J.M."/>
            <person name="Gallegos-Graves V."/>
            <person name="Hodge D."/>
            <person name="Pillai S."/>
            <person name="Kuske C.R."/>
        </authorList>
    </citation>
    <scope>NUCLEOTIDE SEQUENCE [LARGE SCALE GENOMIC DNA]</scope>
    <source>
        <strain evidence="9">TX07-7310</strain>
    </source>
</reference>
<dbReference type="InterPro" id="IPR000297">
    <property type="entry name" value="PPIase_PpiC"/>
</dbReference>
<dbReference type="PANTHER" id="PTHR47637:SF1">
    <property type="entry name" value="CHAPERONE SURA"/>
    <property type="match status" value="1"/>
</dbReference>
<evidence type="ECO:0000259" key="7">
    <source>
        <dbReference type="PROSITE" id="PS50198"/>
    </source>
</evidence>
<proteinExistence type="predicted"/>
<keyword evidence="9" id="KW-1185">Reference proteome</keyword>